<feature type="region of interest" description="Disordered" evidence="1">
    <location>
        <begin position="97"/>
        <end position="121"/>
    </location>
</feature>
<dbReference type="Proteomes" id="UP000475117">
    <property type="component" value="Chromosome"/>
</dbReference>
<feature type="domain" description="SLA1 homology" evidence="2">
    <location>
        <begin position="43"/>
        <end position="98"/>
    </location>
</feature>
<feature type="compositionally biased region" description="Basic and acidic residues" evidence="1">
    <location>
        <begin position="97"/>
        <end position="113"/>
    </location>
</feature>
<evidence type="ECO:0000256" key="1">
    <source>
        <dbReference type="SAM" id="MobiDB-lite"/>
    </source>
</evidence>
<evidence type="ECO:0000313" key="3">
    <source>
        <dbReference type="EMBL" id="QQL45440.1"/>
    </source>
</evidence>
<dbReference type="AlphaFoldDB" id="A0A6B3L8T7"/>
<dbReference type="KEGG" id="soa:G3M56_002275"/>
<name>A0A6B3L8T7_9BACT</name>
<gene>
    <name evidence="3" type="ORF">G3M56_002275</name>
</gene>
<dbReference type="GO" id="GO:0043130">
    <property type="term" value="F:ubiquitin binding"/>
    <property type="evidence" value="ECO:0007669"/>
    <property type="project" value="InterPro"/>
</dbReference>
<dbReference type="GO" id="GO:0042802">
    <property type="term" value="F:identical protein binding"/>
    <property type="evidence" value="ECO:0007669"/>
    <property type="project" value="InterPro"/>
</dbReference>
<keyword evidence="4" id="KW-1185">Reference proteome</keyword>
<reference evidence="3 4" key="1">
    <citation type="submission" date="2020-12" db="EMBL/GenBank/DDBJ databases">
        <title>Sulforoseuscoccus oceanibium gen. nov., sp. nov., a representative of the phylum Verrucomicrobia with special cytoplasmic membrane, and proposal of Sulforoseuscoccusaceae fam. nov.</title>
        <authorList>
            <person name="Xi F."/>
        </authorList>
    </citation>
    <scope>NUCLEOTIDE SEQUENCE [LARGE SCALE GENOMIC DNA]</scope>
    <source>
        <strain evidence="3 4">T37</strain>
    </source>
</reference>
<evidence type="ECO:0000259" key="2">
    <source>
        <dbReference type="Pfam" id="PF03983"/>
    </source>
</evidence>
<proteinExistence type="predicted"/>
<accession>A0A6B3L8T7</accession>
<dbReference type="Gene3D" id="2.30.30.700">
    <property type="entry name" value="SLA1 homology domain 1"/>
    <property type="match status" value="1"/>
</dbReference>
<sequence>MHVDLTRRVSNLQLQFPDDAPMLKRLLLQISVFVLLCTNIHGQTRTWTEESTGRTITATLVERNGDSVVLRNLNGKRFTVAIERFTKADQTYIDEASAKEDKVEHQAASDRGNRLKPSPKPVNVGGLKLKAELLDAGPPITSDDAFGELTQILAVKDQVVVGGKDGTITGFKTNEGASLQVNRAFGDSGVIETGSEVERLLRITDNQVAARLRSGKGLLIESGQIKSDIATPNESTSLDRSGTWGVSVETGSSSAKGFSRVSMLSFNSGELEKTHWITSKDPSAVPAGYTMKNASCAAVIGGDIWIAGLNEEGVQEIVCLDRDRKVQFRLGNKNAFASDGFGNFTAIEETPRGAVVLDSNMRDLKVVSLDGSVTAVVDVKPFLGLSYPWIIDASYNPSDGYLYLLVAQAREKSEVRENLIYRISGFAK</sequence>
<dbReference type="EMBL" id="CP066776">
    <property type="protein sequence ID" value="QQL45440.1"/>
    <property type="molecule type" value="Genomic_DNA"/>
</dbReference>
<dbReference type="Pfam" id="PF03983">
    <property type="entry name" value="SHD1"/>
    <property type="match status" value="1"/>
</dbReference>
<dbReference type="GO" id="GO:0030674">
    <property type="term" value="F:protein-macromolecule adaptor activity"/>
    <property type="evidence" value="ECO:0007669"/>
    <property type="project" value="InterPro"/>
</dbReference>
<organism evidence="3 4">
    <name type="scientific">Sulfuriroseicoccus oceanibius</name>
    <dbReference type="NCBI Taxonomy" id="2707525"/>
    <lineage>
        <taxon>Bacteria</taxon>
        <taxon>Pseudomonadati</taxon>
        <taxon>Verrucomicrobiota</taxon>
        <taxon>Verrucomicrobiia</taxon>
        <taxon>Verrucomicrobiales</taxon>
        <taxon>Verrucomicrobiaceae</taxon>
        <taxon>Sulfuriroseicoccus</taxon>
    </lineage>
</organism>
<protein>
    <recommendedName>
        <fullName evidence="2">SLA1 homology domain-containing protein</fullName>
    </recommendedName>
</protein>
<evidence type="ECO:0000313" key="4">
    <source>
        <dbReference type="Proteomes" id="UP000475117"/>
    </source>
</evidence>
<dbReference type="GO" id="GO:0008092">
    <property type="term" value="F:cytoskeletal protein binding"/>
    <property type="evidence" value="ECO:0007669"/>
    <property type="project" value="InterPro"/>
</dbReference>
<dbReference type="RefSeq" id="WP_164365536.1">
    <property type="nucleotide sequence ID" value="NZ_CP066776.1"/>
</dbReference>
<dbReference type="InterPro" id="IPR007131">
    <property type="entry name" value="SHD1"/>
</dbReference>